<accession>A0A1Y4L6L3</accession>
<evidence type="ECO:0000256" key="2">
    <source>
        <dbReference type="ARBA" id="ARBA00022691"/>
    </source>
</evidence>
<keyword evidence="4" id="KW-0408">Iron</keyword>
<evidence type="ECO:0000256" key="4">
    <source>
        <dbReference type="ARBA" id="ARBA00023004"/>
    </source>
</evidence>
<organism evidence="6 7">
    <name type="scientific">Butyricicoccus pullicaecorum</name>
    <dbReference type="NCBI Taxonomy" id="501571"/>
    <lineage>
        <taxon>Bacteria</taxon>
        <taxon>Bacillati</taxon>
        <taxon>Bacillota</taxon>
        <taxon>Clostridia</taxon>
        <taxon>Eubacteriales</taxon>
        <taxon>Butyricicoccaceae</taxon>
        <taxon>Butyricicoccus</taxon>
    </lineage>
</organism>
<dbReference type="InterPro" id="IPR051198">
    <property type="entry name" value="BchE-like"/>
</dbReference>
<keyword evidence="5" id="KW-0411">Iron-sulfur</keyword>
<comment type="cofactor">
    <cofactor evidence="1">
        <name>[4Fe-4S] cluster</name>
        <dbReference type="ChEBI" id="CHEBI:49883"/>
    </cofactor>
</comment>
<dbReference type="GO" id="GO:0046872">
    <property type="term" value="F:metal ion binding"/>
    <property type="evidence" value="ECO:0007669"/>
    <property type="project" value="UniProtKB-KW"/>
</dbReference>
<gene>
    <name evidence="6" type="ORF">B5F17_09875</name>
</gene>
<dbReference type="EMBL" id="NFKK01000011">
    <property type="protein sequence ID" value="OUP52336.1"/>
    <property type="molecule type" value="Genomic_DNA"/>
</dbReference>
<dbReference type="PANTHER" id="PTHR43409">
    <property type="entry name" value="ANAEROBIC MAGNESIUM-PROTOPORPHYRIN IX MONOMETHYL ESTER CYCLASE-RELATED"/>
    <property type="match status" value="1"/>
</dbReference>
<evidence type="ECO:0000256" key="5">
    <source>
        <dbReference type="ARBA" id="ARBA00023014"/>
    </source>
</evidence>
<comment type="caution">
    <text evidence="6">The sequence shown here is derived from an EMBL/GenBank/DDBJ whole genome shotgun (WGS) entry which is preliminary data.</text>
</comment>
<dbReference type="RefSeq" id="WP_087373478.1">
    <property type="nucleotide sequence ID" value="NZ_NFKK01000011.1"/>
</dbReference>
<keyword evidence="2" id="KW-0949">S-adenosyl-L-methionine</keyword>
<name>A0A1Y4L6L3_9FIRM</name>
<keyword evidence="3" id="KW-0479">Metal-binding</keyword>
<dbReference type="AlphaFoldDB" id="A0A1Y4L6L3"/>
<dbReference type="Proteomes" id="UP000195897">
    <property type="component" value="Unassembled WGS sequence"/>
</dbReference>
<evidence type="ECO:0000313" key="6">
    <source>
        <dbReference type="EMBL" id="OUP52336.1"/>
    </source>
</evidence>
<dbReference type="SUPFAM" id="SSF102114">
    <property type="entry name" value="Radical SAM enzymes"/>
    <property type="match status" value="1"/>
</dbReference>
<evidence type="ECO:0000256" key="3">
    <source>
        <dbReference type="ARBA" id="ARBA00022723"/>
    </source>
</evidence>
<evidence type="ECO:0000313" key="7">
    <source>
        <dbReference type="Proteomes" id="UP000195897"/>
    </source>
</evidence>
<proteinExistence type="predicted"/>
<evidence type="ECO:0008006" key="8">
    <source>
        <dbReference type="Google" id="ProtNLM"/>
    </source>
</evidence>
<dbReference type="InterPro" id="IPR058240">
    <property type="entry name" value="rSAM_sf"/>
</dbReference>
<reference evidence="7" key="1">
    <citation type="submission" date="2017-04" db="EMBL/GenBank/DDBJ databases">
        <title>Function of individual gut microbiota members based on whole genome sequencing of pure cultures obtained from chicken caecum.</title>
        <authorList>
            <person name="Medvecky M."/>
            <person name="Cejkova D."/>
            <person name="Polansky O."/>
            <person name="Karasova D."/>
            <person name="Kubasova T."/>
            <person name="Cizek A."/>
            <person name="Rychlik I."/>
        </authorList>
    </citation>
    <scope>NUCLEOTIDE SEQUENCE [LARGE SCALE GENOMIC DNA]</scope>
    <source>
        <strain evidence="7">An180</strain>
    </source>
</reference>
<evidence type="ECO:0000256" key="1">
    <source>
        <dbReference type="ARBA" id="ARBA00001966"/>
    </source>
</evidence>
<sequence length="631" mass="74440">MNRKVLLIEPNYKNKYPPIGLMKLATYYRMVGDDVRFYKGDMRMLAVDLICEDLISHLSVVFPDVFWKDYYPTLSKFIKLGKYAILENDDIFSDELVLEVVKEYRNKYKKKEYFTKPRFDKVGITTLFTFYWDITIKTINFAKQLCKNETDVMVGGIMSSILPDEVYEATGIHPFVGLLNHPGDIDPGNELIIDELPLDYSILEEIDYIYPANNAYFAYMTRGCVNKCSFCAVPKLEPQYCDYIELKKRIEHTNKRFGARKDLLLLDNNVLASKCYDQIIDEIKDCGFGVGAMYTPPNEYEITINNLRDSYNDRAYIRKAIRIYKEIIDKLKDDAERTELYMRLEQAHCLNYYSASKENILGLDEYVRPLYEKTHKPTKRKRIVDFNQGIDSRLITKANMDKLAEVNIYPLRIAFDHWELKDVYEQSVRTAVGSGIKNLSNYLLYNFEDKPEELYYRLRMNVDLCDELGANIYSFPMKYHPINDKEFFMNRDFIGKHWNRKFIRAVQAVLNSTKGKIGRGTEFFEEAFGRDIDEFMKILWMPETFIIYRRIYDADLRARMAHRYTTVTKHDCDLTTEWWLKFSALPEEKLLKAKAIIALNKFKEGDYECNDEEINTVLNYYKITRDDAETN</sequence>
<protein>
    <recommendedName>
        <fullName evidence="8">Radical SAM protein</fullName>
    </recommendedName>
</protein>
<dbReference type="GO" id="GO:0051536">
    <property type="term" value="F:iron-sulfur cluster binding"/>
    <property type="evidence" value="ECO:0007669"/>
    <property type="project" value="UniProtKB-KW"/>
</dbReference>